<accession>A0A4Y8W9W5</accession>
<protein>
    <submittedName>
        <fullName evidence="6">LysR family transcriptional regulator</fullName>
    </submittedName>
</protein>
<evidence type="ECO:0000256" key="1">
    <source>
        <dbReference type="ARBA" id="ARBA00009437"/>
    </source>
</evidence>
<evidence type="ECO:0000313" key="6">
    <source>
        <dbReference type="EMBL" id="TFH89722.1"/>
    </source>
</evidence>
<gene>
    <name evidence="6" type="ORF">ELS82_20635</name>
</gene>
<dbReference type="Gene3D" id="1.10.10.10">
    <property type="entry name" value="Winged helix-like DNA-binding domain superfamily/Winged helix DNA-binding domain"/>
    <property type="match status" value="1"/>
</dbReference>
<dbReference type="AlphaFoldDB" id="A0A4Y8W9W5"/>
<dbReference type="InterPro" id="IPR036390">
    <property type="entry name" value="WH_DNA-bd_sf"/>
</dbReference>
<keyword evidence="3" id="KW-0238">DNA-binding</keyword>
<dbReference type="InterPro" id="IPR000847">
    <property type="entry name" value="LysR_HTH_N"/>
</dbReference>
<evidence type="ECO:0000256" key="2">
    <source>
        <dbReference type="ARBA" id="ARBA00023015"/>
    </source>
</evidence>
<keyword evidence="2" id="KW-0805">Transcription regulation</keyword>
<organism evidence="6 7">
    <name type="scientific">Vibrio ouci</name>
    <dbReference type="NCBI Taxonomy" id="2499078"/>
    <lineage>
        <taxon>Bacteria</taxon>
        <taxon>Pseudomonadati</taxon>
        <taxon>Pseudomonadota</taxon>
        <taxon>Gammaproteobacteria</taxon>
        <taxon>Vibrionales</taxon>
        <taxon>Vibrionaceae</taxon>
        <taxon>Vibrio</taxon>
    </lineage>
</organism>
<keyword evidence="4" id="KW-0804">Transcription</keyword>
<dbReference type="PANTHER" id="PTHR30126:SF91">
    <property type="entry name" value="LYSR FAMILY TRANSCRIPTIONAL REGULATOR"/>
    <property type="match status" value="1"/>
</dbReference>
<evidence type="ECO:0000256" key="4">
    <source>
        <dbReference type="ARBA" id="ARBA00023163"/>
    </source>
</evidence>
<dbReference type="PANTHER" id="PTHR30126">
    <property type="entry name" value="HTH-TYPE TRANSCRIPTIONAL REGULATOR"/>
    <property type="match status" value="1"/>
</dbReference>
<comment type="similarity">
    <text evidence="1">Belongs to the LysR transcriptional regulatory family.</text>
</comment>
<dbReference type="Proteomes" id="UP000297753">
    <property type="component" value="Unassembled WGS sequence"/>
</dbReference>
<dbReference type="Pfam" id="PF00126">
    <property type="entry name" value="HTH_1"/>
    <property type="match status" value="1"/>
</dbReference>
<proteinExistence type="inferred from homology"/>
<dbReference type="InterPro" id="IPR005119">
    <property type="entry name" value="LysR_subst-bd"/>
</dbReference>
<sequence>MHTLDQLSAFVTVFDCGSYSAAGRRLGKDRTTVRELVKAYEDILGYKLFSIQGRQAIATDEASRLYSPATHVIRQSSLLHQLSAAQLDQPLAELTIGYDGDFPKQFIADLDKRIHDELPHIRTHWLQREREYALNAVESGELDFAICPALMDIQPKQNILYKSLGYVAYNVFVGAGSPLLDKEDFSLLDAQAETQLICEHTNKAGTVVHAYAVDTKVIGCNTLLLEILPKLGWAILPTHVAETPVKLGRICKLNSSALANDIQMPFSVYYPFSANSSEISQRILGWCNELAQQYFAK</sequence>
<comment type="caution">
    <text evidence="6">The sequence shown here is derived from an EMBL/GenBank/DDBJ whole genome shotgun (WGS) entry which is preliminary data.</text>
</comment>
<feature type="domain" description="HTH lysR-type" evidence="5">
    <location>
        <begin position="1"/>
        <end position="59"/>
    </location>
</feature>
<evidence type="ECO:0000313" key="7">
    <source>
        <dbReference type="Proteomes" id="UP000297753"/>
    </source>
</evidence>
<evidence type="ECO:0000259" key="5">
    <source>
        <dbReference type="PROSITE" id="PS50931"/>
    </source>
</evidence>
<dbReference type="InterPro" id="IPR036388">
    <property type="entry name" value="WH-like_DNA-bd_sf"/>
</dbReference>
<dbReference type="Gene3D" id="3.40.190.290">
    <property type="match status" value="1"/>
</dbReference>
<evidence type="ECO:0000256" key="3">
    <source>
        <dbReference type="ARBA" id="ARBA00023125"/>
    </source>
</evidence>
<dbReference type="GO" id="GO:0000976">
    <property type="term" value="F:transcription cis-regulatory region binding"/>
    <property type="evidence" value="ECO:0007669"/>
    <property type="project" value="TreeGrafter"/>
</dbReference>
<keyword evidence="7" id="KW-1185">Reference proteome</keyword>
<dbReference type="SUPFAM" id="SSF53850">
    <property type="entry name" value="Periplasmic binding protein-like II"/>
    <property type="match status" value="1"/>
</dbReference>
<reference evidence="6 7" key="1">
    <citation type="submission" date="2019-01" db="EMBL/GenBank/DDBJ databases">
        <title>Vibrio BEI176 sp. nov, a marine bacterium isolated from China: eastern marignal seas.</title>
        <authorList>
            <person name="Li B."/>
        </authorList>
    </citation>
    <scope>NUCLEOTIDE SEQUENCE [LARGE SCALE GENOMIC DNA]</scope>
    <source>
        <strain evidence="6 7">BEI176</strain>
    </source>
</reference>
<dbReference type="EMBL" id="SATR01000047">
    <property type="protein sequence ID" value="TFH89722.1"/>
    <property type="molecule type" value="Genomic_DNA"/>
</dbReference>
<dbReference type="SUPFAM" id="SSF46785">
    <property type="entry name" value="Winged helix' DNA-binding domain"/>
    <property type="match status" value="1"/>
</dbReference>
<dbReference type="GO" id="GO:0003700">
    <property type="term" value="F:DNA-binding transcription factor activity"/>
    <property type="evidence" value="ECO:0007669"/>
    <property type="project" value="InterPro"/>
</dbReference>
<dbReference type="OrthoDB" id="5858319at2"/>
<dbReference type="PROSITE" id="PS50931">
    <property type="entry name" value="HTH_LYSR"/>
    <property type="match status" value="1"/>
</dbReference>
<name>A0A4Y8W9W5_9VIBR</name>
<dbReference type="Pfam" id="PF03466">
    <property type="entry name" value="LysR_substrate"/>
    <property type="match status" value="1"/>
</dbReference>
<dbReference type="RefSeq" id="WP_134837145.1">
    <property type="nucleotide sequence ID" value="NZ_SATR01000047.1"/>
</dbReference>